<organism evidence="7 8">
    <name type="scientific">Synaphobranchus kaupii</name>
    <name type="common">Kaup's arrowtooth eel</name>
    <dbReference type="NCBI Taxonomy" id="118154"/>
    <lineage>
        <taxon>Eukaryota</taxon>
        <taxon>Metazoa</taxon>
        <taxon>Chordata</taxon>
        <taxon>Craniata</taxon>
        <taxon>Vertebrata</taxon>
        <taxon>Euteleostomi</taxon>
        <taxon>Actinopterygii</taxon>
        <taxon>Neopterygii</taxon>
        <taxon>Teleostei</taxon>
        <taxon>Anguilliformes</taxon>
        <taxon>Synaphobranchidae</taxon>
        <taxon>Synaphobranchus</taxon>
    </lineage>
</organism>
<keyword evidence="3" id="KW-1133">Transmembrane helix</keyword>
<evidence type="ECO:0000313" key="8">
    <source>
        <dbReference type="Proteomes" id="UP001152622"/>
    </source>
</evidence>
<accession>A0A9Q1F5S8</accession>
<keyword evidence="2" id="KW-0812">Transmembrane</keyword>
<comment type="similarity">
    <text evidence="6">Belongs to the NALF family.</text>
</comment>
<sequence>MCTDIQVGNSALATAKNRISTISTVTVSGSSIPTGVKVVYKPWLCSQYFQVTQMHCSNKISCKQYCLEVQQRCPFILPDNDDLIHGGSPSFICTGLFQKQSTNTETECCDVRWDFKPDSQSKGTLKRTHPSCHHRTSVTTSAAARLCNSRLKLCVLVLVLILTAAQNSTGLAIGSFSTVEESSTNEE</sequence>
<keyword evidence="4" id="KW-0472">Membrane</keyword>
<keyword evidence="8" id="KW-1185">Reference proteome</keyword>
<comment type="subcellular location">
    <subcellularLocation>
        <location evidence="1">Membrane</location>
        <topology evidence="1">Multi-pass membrane protein</topology>
    </subcellularLocation>
</comment>
<evidence type="ECO:0000256" key="5">
    <source>
        <dbReference type="ARBA" id="ARBA00023180"/>
    </source>
</evidence>
<dbReference type="PANTHER" id="PTHR15819">
    <property type="entry name" value="TRANSMEMBRANE PROTEIN FAM155"/>
    <property type="match status" value="1"/>
</dbReference>
<dbReference type="GO" id="GO:0005886">
    <property type="term" value="C:plasma membrane"/>
    <property type="evidence" value="ECO:0007669"/>
    <property type="project" value="TreeGrafter"/>
</dbReference>
<keyword evidence="5" id="KW-0325">Glycoprotein</keyword>
<evidence type="ECO:0000256" key="6">
    <source>
        <dbReference type="ARBA" id="ARBA00029445"/>
    </source>
</evidence>
<evidence type="ECO:0008006" key="9">
    <source>
        <dbReference type="Google" id="ProtNLM"/>
    </source>
</evidence>
<protein>
    <recommendedName>
        <fullName evidence="9">Transmembrane protein FAM155A</fullName>
    </recommendedName>
</protein>
<evidence type="ECO:0000256" key="4">
    <source>
        <dbReference type="ARBA" id="ARBA00023136"/>
    </source>
</evidence>
<dbReference type="OrthoDB" id="10047996at2759"/>
<gene>
    <name evidence="7" type="ORF">SKAU_G00229470</name>
</gene>
<dbReference type="EMBL" id="JAINUF010000008">
    <property type="protein sequence ID" value="KAJ8351471.1"/>
    <property type="molecule type" value="Genomic_DNA"/>
</dbReference>
<comment type="caution">
    <text evidence="7">The sequence shown here is derived from an EMBL/GenBank/DDBJ whole genome shotgun (WGS) entry which is preliminary data.</text>
</comment>
<dbReference type="GO" id="GO:0015275">
    <property type="term" value="F:stretch-activated, monoatomic cation-selective, calcium channel activity"/>
    <property type="evidence" value="ECO:0007669"/>
    <property type="project" value="TreeGrafter"/>
</dbReference>
<dbReference type="GO" id="GO:0098703">
    <property type="term" value="P:calcium ion import across plasma membrane"/>
    <property type="evidence" value="ECO:0007669"/>
    <property type="project" value="TreeGrafter"/>
</dbReference>
<dbReference type="AlphaFoldDB" id="A0A9Q1F5S8"/>
<proteinExistence type="inferred from homology"/>
<reference evidence="7" key="1">
    <citation type="journal article" date="2023" name="Science">
        <title>Genome structures resolve the early diversification of teleost fishes.</title>
        <authorList>
            <person name="Parey E."/>
            <person name="Louis A."/>
            <person name="Montfort J."/>
            <person name="Bouchez O."/>
            <person name="Roques C."/>
            <person name="Iampietro C."/>
            <person name="Lluch J."/>
            <person name="Castinel A."/>
            <person name="Donnadieu C."/>
            <person name="Desvignes T."/>
            <person name="Floi Bucao C."/>
            <person name="Jouanno E."/>
            <person name="Wen M."/>
            <person name="Mejri S."/>
            <person name="Dirks R."/>
            <person name="Jansen H."/>
            <person name="Henkel C."/>
            <person name="Chen W.J."/>
            <person name="Zahm M."/>
            <person name="Cabau C."/>
            <person name="Klopp C."/>
            <person name="Thompson A.W."/>
            <person name="Robinson-Rechavi M."/>
            <person name="Braasch I."/>
            <person name="Lecointre G."/>
            <person name="Bobe J."/>
            <person name="Postlethwait J.H."/>
            <person name="Berthelot C."/>
            <person name="Roest Crollius H."/>
            <person name="Guiguen Y."/>
        </authorList>
    </citation>
    <scope>NUCLEOTIDE SEQUENCE</scope>
    <source>
        <strain evidence="7">WJC10195</strain>
    </source>
</reference>
<evidence type="ECO:0000256" key="3">
    <source>
        <dbReference type="ARBA" id="ARBA00022989"/>
    </source>
</evidence>
<name>A0A9Q1F5S8_SYNKA</name>
<evidence type="ECO:0000313" key="7">
    <source>
        <dbReference type="EMBL" id="KAJ8351471.1"/>
    </source>
</evidence>
<evidence type="ECO:0000256" key="1">
    <source>
        <dbReference type="ARBA" id="ARBA00004141"/>
    </source>
</evidence>
<dbReference type="InterPro" id="IPR055288">
    <property type="entry name" value="NALCN_aux_factor_1/2"/>
</dbReference>
<dbReference type="Proteomes" id="UP001152622">
    <property type="component" value="Chromosome 8"/>
</dbReference>
<evidence type="ECO:0000256" key="2">
    <source>
        <dbReference type="ARBA" id="ARBA00022692"/>
    </source>
</evidence>
<dbReference type="PANTHER" id="PTHR15819:SF9">
    <property type="entry name" value="NALCN CHANNEL AUXILIARY FACTOR 1"/>
    <property type="match status" value="1"/>
</dbReference>